<organism evidence="1 2">
    <name type="scientific">Desulfocucumis palustris</name>
    <dbReference type="NCBI Taxonomy" id="1898651"/>
    <lineage>
        <taxon>Bacteria</taxon>
        <taxon>Bacillati</taxon>
        <taxon>Bacillota</taxon>
        <taxon>Clostridia</taxon>
        <taxon>Eubacteriales</taxon>
        <taxon>Desulfocucumaceae</taxon>
        <taxon>Desulfocucumis</taxon>
    </lineage>
</organism>
<dbReference type="Gene3D" id="1.25.40.10">
    <property type="entry name" value="Tetratricopeptide repeat domain"/>
    <property type="match status" value="1"/>
</dbReference>
<name>A0A2L2XDU1_9FIRM</name>
<evidence type="ECO:0000313" key="2">
    <source>
        <dbReference type="Proteomes" id="UP000239549"/>
    </source>
</evidence>
<gene>
    <name evidence="1" type="ORF">DCCM_3422</name>
</gene>
<sequence>MQRGLCYYQMGDYRLSYRHNKILLFYRPNDKSIINNLKLLEELIGGI</sequence>
<protein>
    <submittedName>
        <fullName evidence="1">Uncharacterized protein</fullName>
    </submittedName>
</protein>
<keyword evidence="2" id="KW-1185">Reference proteome</keyword>
<dbReference type="Proteomes" id="UP000239549">
    <property type="component" value="Unassembled WGS sequence"/>
</dbReference>
<dbReference type="InterPro" id="IPR011990">
    <property type="entry name" value="TPR-like_helical_dom_sf"/>
</dbReference>
<accession>A0A2L2XDU1</accession>
<evidence type="ECO:0000313" key="1">
    <source>
        <dbReference type="EMBL" id="GBF34310.1"/>
    </source>
</evidence>
<comment type="caution">
    <text evidence="1">The sequence shown here is derived from an EMBL/GenBank/DDBJ whole genome shotgun (WGS) entry which is preliminary data.</text>
</comment>
<reference evidence="2" key="1">
    <citation type="submission" date="2018-02" db="EMBL/GenBank/DDBJ databases">
        <title>Genome sequence of Desulfocucumis palustris strain NAW-5.</title>
        <authorList>
            <person name="Watanabe M."/>
            <person name="Kojima H."/>
            <person name="Fukui M."/>
        </authorList>
    </citation>
    <scope>NUCLEOTIDE SEQUENCE [LARGE SCALE GENOMIC DNA]</scope>
    <source>
        <strain evidence="2">NAW-5</strain>
    </source>
</reference>
<proteinExistence type="predicted"/>
<dbReference type="SUPFAM" id="SSF48452">
    <property type="entry name" value="TPR-like"/>
    <property type="match status" value="1"/>
</dbReference>
<dbReference type="AlphaFoldDB" id="A0A2L2XDU1"/>
<dbReference type="EMBL" id="BFAV01000135">
    <property type="protein sequence ID" value="GBF34310.1"/>
    <property type="molecule type" value="Genomic_DNA"/>
</dbReference>